<dbReference type="EMBL" id="CGCX01002562">
    <property type="protein sequence ID" value="CFS13442.1"/>
    <property type="molecule type" value="Genomic_DNA"/>
</dbReference>
<sequence length="41" mass="4630">MPPRQPQPLQSFDRADCEVERVEDALQVSVSLSKAGGYRIR</sequence>
<evidence type="ECO:0000313" key="2">
    <source>
        <dbReference type="Proteomes" id="UP000046680"/>
    </source>
</evidence>
<evidence type="ECO:0000313" key="1">
    <source>
        <dbReference type="EMBL" id="CFS13442.1"/>
    </source>
</evidence>
<dbReference type="AlphaFoldDB" id="A0A654U7Q3"/>
<dbReference type="Proteomes" id="UP000046680">
    <property type="component" value="Unassembled WGS sequence"/>
</dbReference>
<protein>
    <submittedName>
        <fullName evidence="1">Uncharacterized protein</fullName>
    </submittedName>
</protein>
<gene>
    <name evidence="1" type="ORF">ERS007657_04189</name>
</gene>
<accession>A0A654U7Q3</accession>
<reference evidence="1 2" key="1">
    <citation type="submission" date="2015-03" db="EMBL/GenBank/DDBJ databases">
        <authorList>
            <consortium name="Pathogen Informatics"/>
        </authorList>
    </citation>
    <scope>NUCLEOTIDE SEQUENCE [LARGE SCALE GENOMIC DNA]</scope>
    <source>
        <strain evidence="1 2">C09601061</strain>
    </source>
</reference>
<proteinExistence type="predicted"/>
<name>A0A654U7Q3_MYCTX</name>
<organism evidence="1 2">
    <name type="scientific">Mycobacterium tuberculosis</name>
    <dbReference type="NCBI Taxonomy" id="1773"/>
    <lineage>
        <taxon>Bacteria</taxon>
        <taxon>Bacillati</taxon>
        <taxon>Actinomycetota</taxon>
        <taxon>Actinomycetes</taxon>
        <taxon>Mycobacteriales</taxon>
        <taxon>Mycobacteriaceae</taxon>
        <taxon>Mycobacterium</taxon>
        <taxon>Mycobacterium tuberculosis complex</taxon>
    </lineage>
</organism>